<proteinExistence type="predicted"/>
<evidence type="ECO:0000256" key="1">
    <source>
        <dbReference type="SAM" id="MobiDB-lite"/>
    </source>
</evidence>
<name>A0A9P4GXH0_9PLEO</name>
<accession>A0A9P4GXH0</accession>
<evidence type="ECO:0000313" key="2">
    <source>
        <dbReference type="EMBL" id="KAF2023239.1"/>
    </source>
</evidence>
<gene>
    <name evidence="2" type="ORF">EK21DRAFT_95058</name>
</gene>
<sequence>MSYKSGMFSIWSRHLRHVTCRSMTISNRKLVAFTSTTSSQHFFAAGHYVFYYYHDACLQDVRPLSPSSAILATPSPKPHSGDDYRASGPYKQDAIDSEVSGVNQGFEVVTNATAQLVQAPHTIIGNATPPQTTSPTPDAANKDHDKGTDAHAEKPSLTKKKTKSPSSKTHHD</sequence>
<feature type="region of interest" description="Disordered" evidence="1">
    <location>
        <begin position="124"/>
        <end position="172"/>
    </location>
</feature>
<feature type="compositionally biased region" description="Basic residues" evidence="1">
    <location>
        <begin position="157"/>
        <end position="172"/>
    </location>
</feature>
<evidence type="ECO:0000313" key="3">
    <source>
        <dbReference type="Proteomes" id="UP000799777"/>
    </source>
</evidence>
<organism evidence="2 3">
    <name type="scientific">Setomelanomma holmii</name>
    <dbReference type="NCBI Taxonomy" id="210430"/>
    <lineage>
        <taxon>Eukaryota</taxon>
        <taxon>Fungi</taxon>
        <taxon>Dikarya</taxon>
        <taxon>Ascomycota</taxon>
        <taxon>Pezizomycotina</taxon>
        <taxon>Dothideomycetes</taxon>
        <taxon>Pleosporomycetidae</taxon>
        <taxon>Pleosporales</taxon>
        <taxon>Pleosporineae</taxon>
        <taxon>Phaeosphaeriaceae</taxon>
        <taxon>Setomelanomma</taxon>
    </lineage>
</organism>
<keyword evidence="3" id="KW-1185">Reference proteome</keyword>
<dbReference type="AlphaFoldDB" id="A0A9P4GXH0"/>
<reference evidence="2" key="1">
    <citation type="journal article" date="2020" name="Stud. Mycol.">
        <title>101 Dothideomycetes genomes: a test case for predicting lifestyles and emergence of pathogens.</title>
        <authorList>
            <person name="Haridas S."/>
            <person name="Albert R."/>
            <person name="Binder M."/>
            <person name="Bloem J."/>
            <person name="Labutti K."/>
            <person name="Salamov A."/>
            <person name="Andreopoulos B."/>
            <person name="Baker S."/>
            <person name="Barry K."/>
            <person name="Bills G."/>
            <person name="Bluhm B."/>
            <person name="Cannon C."/>
            <person name="Castanera R."/>
            <person name="Culley D."/>
            <person name="Daum C."/>
            <person name="Ezra D."/>
            <person name="Gonzalez J."/>
            <person name="Henrissat B."/>
            <person name="Kuo A."/>
            <person name="Liang C."/>
            <person name="Lipzen A."/>
            <person name="Lutzoni F."/>
            <person name="Magnuson J."/>
            <person name="Mondo S."/>
            <person name="Nolan M."/>
            <person name="Ohm R."/>
            <person name="Pangilinan J."/>
            <person name="Park H.-J."/>
            <person name="Ramirez L."/>
            <person name="Alfaro M."/>
            <person name="Sun H."/>
            <person name="Tritt A."/>
            <person name="Yoshinaga Y."/>
            <person name="Zwiers L.-H."/>
            <person name="Turgeon B."/>
            <person name="Goodwin S."/>
            <person name="Spatafora J."/>
            <person name="Crous P."/>
            <person name="Grigoriev I."/>
        </authorList>
    </citation>
    <scope>NUCLEOTIDE SEQUENCE</scope>
    <source>
        <strain evidence="2">CBS 110217</strain>
    </source>
</reference>
<feature type="compositionally biased region" description="Basic and acidic residues" evidence="1">
    <location>
        <begin position="140"/>
        <end position="156"/>
    </location>
</feature>
<dbReference type="EMBL" id="ML978365">
    <property type="protein sequence ID" value="KAF2023239.1"/>
    <property type="molecule type" value="Genomic_DNA"/>
</dbReference>
<feature type="region of interest" description="Disordered" evidence="1">
    <location>
        <begin position="69"/>
        <end position="92"/>
    </location>
</feature>
<comment type="caution">
    <text evidence="2">The sequence shown here is derived from an EMBL/GenBank/DDBJ whole genome shotgun (WGS) entry which is preliminary data.</text>
</comment>
<protein>
    <submittedName>
        <fullName evidence="2">Uncharacterized protein</fullName>
    </submittedName>
</protein>
<dbReference type="Proteomes" id="UP000799777">
    <property type="component" value="Unassembled WGS sequence"/>
</dbReference>